<dbReference type="OrthoDB" id="5292010at2"/>
<evidence type="ECO:0000259" key="3">
    <source>
        <dbReference type="PROSITE" id="PS50111"/>
    </source>
</evidence>
<dbReference type="PROSITE" id="PS50111">
    <property type="entry name" value="CHEMOTAXIS_TRANSDUC_2"/>
    <property type="match status" value="1"/>
</dbReference>
<evidence type="ECO:0000313" key="4">
    <source>
        <dbReference type="EMBL" id="ALR22428.1"/>
    </source>
</evidence>
<sequence>MAHAVEKVARLSGDLGIRTLDLQADISELADRVTRQARTIETIGEAAAQLSQDGDRASLAGEEARTKADAARLIIDDSGRQLSTANQNFSELITQVSGIHERLDSFREALKTVAHVTGVISGIASQTNLLALNATIEAARAGDAGRGFAVVASEVKKLAQETTTATQTIERSIGALTDEARKMLEGIIHGAETAHAAANDTRNIEALVERLDALIRDLSGKSDAAADRIASMVGSAAQIREGLAALASTSTDNADGLQRLSSRVSTASDDTNELLQYLAESGVEIPDSPYIRFGLESADMVGAAIERAITQGRVSEAEIFSEHYIPIAGTNPLQFSHPAQQVMMPAAREQQEKARGLKGFFGMTFTDRNAFGAVAMPERAQPQRPGQDKWNLEHSRQGVIFDFPDTREQSKITQPFYIKAYRRLTADMEVVLLKQVIASIHVNGRHWGILQLAYENPC</sequence>
<keyword evidence="5" id="KW-1185">Reference proteome</keyword>
<dbReference type="SUPFAM" id="SSF58104">
    <property type="entry name" value="Methyl-accepting chemotaxis protein (MCP) signaling domain"/>
    <property type="match status" value="1"/>
</dbReference>
<dbReference type="PANTHER" id="PTHR32089">
    <property type="entry name" value="METHYL-ACCEPTING CHEMOTAXIS PROTEIN MCPB"/>
    <property type="match status" value="1"/>
</dbReference>
<keyword evidence="1 2" id="KW-0807">Transducer</keyword>
<dbReference type="InterPro" id="IPR004089">
    <property type="entry name" value="MCPsignal_dom"/>
</dbReference>
<dbReference type="AlphaFoldDB" id="A0A0S3F425"/>
<dbReference type="SMART" id="SM00283">
    <property type="entry name" value="MA"/>
    <property type="match status" value="1"/>
</dbReference>
<dbReference type="PANTHER" id="PTHR32089:SF112">
    <property type="entry name" value="LYSOZYME-LIKE PROTEIN-RELATED"/>
    <property type="match status" value="1"/>
</dbReference>
<name>A0A0S3F425_9SPHN</name>
<proteinExistence type="predicted"/>
<dbReference type="GO" id="GO:0016020">
    <property type="term" value="C:membrane"/>
    <property type="evidence" value="ECO:0007669"/>
    <property type="project" value="InterPro"/>
</dbReference>
<evidence type="ECO:0000313" key="5">
    <source>
        <dbReference type="Proteomes" id="UP000056968"/>
    </source>
</evidence>
<evidence type="ECO:0000256" key="2">
    <source>
        <dbReference type="PROSITE-ProRule" id="PRU00284"/>
    </source>
</evidence>
<protein>
    <submittedName>
        <fullName evidence="4">Chemotaxis protein</fullName>
    </submittedName>
</protein>
<dbReference type="Gene3D" id="1.10.287.950">
    <property type="entry name" value="Methyl-accepting chemotaxis protein"/>
    <property type="match status" value="1"/>
</dbReference>
<reference evidence="4 5" key="1">
    <citation type="submission" date="2015-11" db="EMBL/GenBank/DDBJ databases">
        <title>A Two-component Flavoprotein Monooxygenase System MeaXY Responsible for para-Hydroxylation of 2-Methyl-6-ethylaniline and 2,6-Diethylaniline in Sphingobium baderi DE-13.</title>
        <authorList>
            <person name="Cheng M."/>
            <person name="Meng Q."/>
            <person name="Yang Y."/>
            <person name="Chu C."/>
            <person name="Yan X."/>
            <person name="He J."/>
            <person name="Li S."/>
        </authorList>
    </citation>
    <scope>NUCLEOTIDE SEQUENCE [LARGE SCALE GENOMIC DNA]</scope>
    <source>
        <strain evidence="4 5">DE-13</strain>
    </source>
</reference>
<dbReference type="EMBL" id="CP013264">
    <property type="protein sequence ID" value="ALR22428.1"/>
    <property type="molecule type" value="Genomic_DNA"/>
</dbReference>
<dbReference type="Proteomes" id="UP000056968">
    <property type="component" value="Chromosome"/>
</dbReference>
<gene>
    <name evidence="4" type="ORF">ATN00_06360</name>
</gene>
<dbReference type="GO" id="GO:0007165">
    <property type="term" value="P:signal transduction"/>
    <property type="evidence" value="ECO:0007669"/>
    <property type="project" value="UniProtKB-KW"/>
</dbReference>
<evidence type="ECO:0000256" key="1">
    <source>
        <dbReference type="ARBA" id="ARBA00023224"/>
    </source>
</evidence>
<organism evidence="4 5">
    <name type="scientific">Sphingobium baderi</name>
    <dbReference type="NCBI Taxonomy" id="1332080"/>
    <lineage>
        <taxon>Bacteria</taxon>
        <taxon>Pseudomonadati</taxon>
        <taxon>Pseudomonadota</taxon>
        <taxon>Alphaproteobacteria</taxon>
        <taxon>Sphingomonadales</taxon>
        <taxon>Sphingomonadaceae</taxon>
        <taxon>Sphingobium</taxon>
    </lineage>
</organism>
<dbReference type="Pfam" id="PF00015">
    <property type="entry name" value="MCPsignal"/>
    <property type="match status" value="1"/>
</dbReference>
<feature type="domain" description="Methyl-accepting transducer" evidence="3">
    <location>
        <begin position="11"/>
        <end position="258"/>
    </location>
</feature>
<dbReference type="KEGG" id="sbd:ATN00_06360"/>
<accession>A0A0S3F425</accession>
<dbReference type="STRING" id="1332080.ATN00_06360"/>